<dbReference type="STRING" id="68775.A0A5C3LWE8"/>
<proteinExistence type="predicted"/>
<dbReference type="GO" id="GO:0046512">
    <property type="term" value="P:sphingosine biosynthetic process"/>
    <property type="evidence" value="ECO:0007669"/>
    <property type="project" value="TreeGrafter"/>
</dbReference>
<protein>
    <recommendedName>
        <fullName evidence="1">DAGKc domain-containing protein</fullName>
    </recommendedName>
</protein>
<dbReference type="OrthoDB" id="336240at2759"/>
<dbReference type="Pfam" id="PF00781">
    <property type="entry name" value="DAGK_cat"/>
    <property type="match status" value="1"/>
</dbReference>
<dbReference type="PANTHER" id="PTHR12358:SF105">
    <property type="entry name" value="DAGKC DOMAIN-CONTAINING PROTEIN"/>
    <property type="match status" value="1"/>
</dbReference>
<dbReference type="SUPFAM" id="SSF111331">
    <property type="entry name" value="NAD kinase/diacylglycerol kinase-like"/>
    <property type="match status" value="1"/>
</dbReference>
<dbReference type="AlphaFoldDB" id="A0A5C3LWE8"/>
<keyword evidence="3" id="KW-1185">Reference proteome</keyword>
<evidence type="ECO:0000313" key="3">
    <source>
        <dbReference type="Proteomes" id="UP000308652"/>
    </source>
</evidence>
<evidence type="ECO:0000259" key="1">
    <source>
        <dbReference type="PROSITE" id="PS50146"/>
    </source>
</evidence>
<dbReference type="EMBL" id="ML213611">
    <property type="protein sequence ID" value="TFK36867.1"/>
    <property type="molecule type" value="Genomic_DNA"/>
</dbReference>
<gene>
    <name evidence="2" type="ORF">BDQ12DRAFT_228430</name>
</gene>
<dbReference type="Gene3D" id="3.40.50.10330">
    <property type="entry name" value="Probable inorganic polyphosphate/atp-NAD kinase, domain 1"/>
    <property type="match status" value="1"/>
</dbReference>
<accession>A0A5C3LWE8</accession>
<organism evidence="2 3">
    <name type="scientific">Crucibulum laeve</name>
    <dbReference type="NCBI Taxonomy" id="68775"/>
    <lineage>
        <taxon>Eukaryota</taxon>
        <taxon>Fungi</taxon>
        <taxon>Dikarya</taxon>
        <taxon>Basidiomycota</taxon>
        <taxon>Agaricomycotina</taxon>
        <taxon>Agaricomycetes</taxon>
        <taxon>Agaricomycetidae</taxon>
        <taxon>Agaricales</taxon>
        <taxon>Agaricineae</taxon>
        <taxon>Nidulariaceae</taxon>
        <taxon>Crucibulum</taxon>
    </lineage>
</organism>
<evidence type="ECO:0000313" key="2">
    <source>
        <dbReference type="EMBL" id="TFK36867.1"/>
    </source>
</evidence>
<dbReference type="PROSITE" id="PS50146">
    <property type="entry name" value="DAGK"/>
    <property type="match status" value="1"/>
</dbReference>
<dbReference type="GO" id="GO:0005737">
    <property type="term" value="C:cytoplasm"/>
    <property type="evidence" value="ECO:0007669"/>
    <property type="project" value="TreeGrafter"/>
</dbReference>
<dbReference type="InterPro" id="IPR001206">
    <property type="entry name" value="Diacylglycerol_kinase_cat_dom"/>
</dbReference>
<dbReference type="InterPro" id="IPR017438">
    <property type="entry name" value="ATP-NAD_kinase_N"/>
</dbReference>
<dbReference type="GO" id="GO:0001727">
    <property type="term" value="F:lipid kinase activity"/>
    <property type="evidence" value="ECO:0007669"/>
    <property type="project" value="TreeGrafter"/>
</dbReference>
<reference evidence="2 3" key="1">
    <citation type="journal article" date="2019" name="Nat. Ecol. Evol.">
        <title>Megaphylogeny resolves global patterns of mushroom evolution.</title>
        <authorList>
            <person name="Varga T."/>
            <person name="Krizsan K."/>
            <person name="Foldi C."/>
            <person name="Dima B."/>
            <person name="Sanchez-Garcia M."/>
            <person name="Sanchez-Ramirez S."/>
            <person name="Szollosi G.J."/>
            <person name="Szarkandi J.G."/>
            <person name="Papp V."/>
            <person name="Albert L."/>
            <person name="Andreopoulos W."/>
            <person name="Angelini C."/>
            <person name="Antonin V."/>
            <person name="Barry K.W."/>
            <person name="Bougher N.L."/>
            <person name="Buchanan P."/>
            <person name="Buyck B."/>
            <person name="Bense V."/>
            <person name="Catcheside P."/>
            <person name="Chovatia M."/>
            <person name="Cooper J."/>
            <person name="Damon W."/>
            <person name="Desjardin D."/>
            <person name="Finy P."/>
            <person name="Geml J."/>
            <person name="Haridas S."/>
            <person name="Hughes K."/>
            <person name="Justo A."/>
            <person name="Karasinski D."/>
            <person name="Kautmanova I."/>
            <person name="Kiss B."/>
            <person name="Kocsube S."/>
            <person name="Kotiranta H."/>
            <person name="LaButti K.M."/>
            <person name="Lechner B.E."/>
            <person name="Liimatainen K."/>
            <person name="Lipzen A."/>
            <person name="Lukacs Z."/>
            <person name="Mihaltcheva S."/>
            <person name="Morgado L.N."/>
            <person name="Niskanen T."/>
            <person name="Noordeloos M.E."/>
            <person name="Ohm R.A."/>
            <person name="Ortiz-Santana B."/>
            <person name="Ovrebo C."/>
            <person name="Racz N."/>
            <person name="Riley R."/>
            <person name="Savchenko A."/>
            <person name="Shiryaev A."/>
            <person name="Soop K."/>
            <person name="Spirin V."/>
            <person name="Szebenyi C."/>
            <person name="Tomsovsky M."/>
            <person name="Tulloss R.E."/>
            <person name="Uehling J."/>
            <person name="Grigoriev I.V."/>
            <person name="Vagvolgyi C."/>
            <person name="Papp T."/>
            <person name="Martin F.M."/>
            <person name="Miettinen O."/>
            <person name="Hibbett D.S."/>
            <person name="Nagy L.G."/>
        </authorList>
    </citation>
    <scope>NUCLEOTIDE SEQUENCE [LARGE SCALE GENOMIC DNA]</scope>
    <source>
        <strain evidence="2 3">CBS 166.37</strain>
    </source>
</reference>
<feature type="domain" description="DAGKc" evidence="1">
    <location>
        <begin position="1"/>
        <end position="155"/>
    </location>
</feature>
<name>A0A5C3LWE8_9AGAR</name>
<dbReference type="PANTHER" id="PTHR12358">
    <property type="entry name" value="SPHINGOSINE KINASE"/>
    <property type="match status" value="1"/>
</dbReference>
<dbReference type="InterPro" id="IPR016064">
    <property type="entry name" value="NAD/diacylglycerol_kinase_sf"/>
</dbReference>
<dbReference type="GO" id="GO:0016020">
    <property type="term" value="C:membrane"/>
    <property type="evidence" value="ECO:0007669"/>
    <property type="project" value="TreeGrafter"/>
</dbReference>
<dbReference type="InterPro" id="IPR050187">
    <property type="entry name" value="Lipid_Phosphate_FormReg"/>
</dbReference>
<sequence>MPLLVICNPVCGDGTAKALFEAHVLPLLEKHGKGVYKLVETTVDAHAGIALAQFLESTATSKDQVNVILGSGDGTLHDIVNYLPSIQLTGDRAGKPFPRIHFSLVPCGTANALYSSLFPPPSSDVDIAYRLQSVTSFLESKPAIPLSVAITNLSSPPFARKRPQTAVSSVVTSTALHASILHDSEALRKEIPSMERFKVAARNNSTKWYTSSVKLLPAPSIGVVEIYDPTTKTFIPHAESVLDDPIVDVEGPFAYFLSTVNVDRLEPQFRITPLSRTIPPSEATCDIIILRPLRDPSNDWDESPEAREAFVAKLWLVLGGAYSNGAHIDLRYNEEGEIVTEGDGPTVVEYVRCGGWEWSPDDMDPSAHFLCSDGAIFHIEQGGRAVCSAATPQEGAGFAVYA</sequence>
<dbReference type="Proteomes" id="UP000308652">
    <property type="component" value="Unassembled WGS sequence"/>
</dbReference>